<dbReference type="Pfam" id="PF00561">
    <property type="entry name" value="Abhydrolase_1"/>
    <property type="match status" value="1"/>
</dbReference>
<protein>
    <submittedName>
        <fullName evidence="4">Alpha/beta fold hydrolase</fullName>
    </submittedName>
</protein>
<dbReference type="PANTHER" id="PTHR32268">
    <property type="entry name" value="HOMOSERINE O-ACETYLTRANSFERASE"/>
    <property type="match status" value="1"/>
</dbReference>
<feature type="compositionally biased region" description="Gly residues" evidence="2">
    <location>
        <begin position="276"/>
        <end position="286"/>
    </location>
</feature>
<dbReference type="GO" id="GO:0009092">
    <property type="term" value="P:homoserine metabolic process"/>
    <property type="evidence" value="ECO:0007669"/>
    <property type="project" value="TreeGrafter"/>
</dbReference>
<name>A0A4R5QAQ5_9PROT</name>
<evidence type="ECO:0000256" key="1">
    <source>
        <dbReference type="ARBA" id="ARBA00022679"/>
    </source>
</evidence>
<dbReference type="InterPro" id="IPR000073">
    <property type="entry name" value="AB_hydrolase_1"/>
</dbReference>
<feature type="compositionally biased region" description="Gly residues" evidence="2">
    <location>
        <begin position="342"/>
        <end position="359"/>
    </location>
</feature>
<dbReference type="GO" id="GO:0009086">
    <property type="term" value="P:methionine biosynthetic process"/>
    <property type="evidence" value="ECO:0007669"/>
    <property type="project" value="TreeGrafter"/>
</dbReference>
<dbReference type="Gene3D" id="3.40.50.1820">
    <property type="entry name" value="alpha/beta hydrolase"/>
    <property type="match status" value="1"/>
</dbReference>
<reference evidence="4 5" key="1">
    <citation type="journal article" date="2016" name="J. Microbiol.">
        <title>Dankookia rubra gen. nov., sp. nov., an alphaproteobacterium isolated from sediment of a shallow stream.</title>
        <authorList>
            <person name="Kim W.H."/>
            <person name="Kim D.H."/>
            <person name="Kang K."/>
            <person name="Ahn T.Y."/>
        </authorList>
    </citation>
    <scope>NUCLEOTIDE SEQUENCE [LARGE SCALE GENOMIC DNA]</scope>
    <source>
        <strain evidence="4 5">JCM30602</strain>
    </source>
</reference>
<dbReference type="AlphaFoldDB" id="A0A4R5QAQ5"/>
<organism evidence="4 5">
    <name type="scientific">Dankookia rubra</name>
    <dbReference type="NCBI Taxonomy" id="1442381"/>
    <lineage>
        <taxon>Bacteria</taxon>
        <taxon>Pseudomonadati</taxon>
        <taxon>Pseudomonadota</taxon>
        <taxon>Alphaproteobacteria</taxon>
        <taxon>Acetobacterales</taxon>
        <taxon>Roseomonadaceae</taxon>
        <taxon>Dankookia</taxon>
    </lineage>
</organism>
<feature type="compositionally biased region" description="Basic and acidic residues" evidence="2">
    <location>
        <begin position="327"/>
        <end position="339"/>
    </location>
</feature>
<keyword evidence="1" id="KW-0808">Transferase</keyword>
<dbReference type="Proteomes" id="UP000295096">
    <property type="component" value="Unassembled WGS sequence"/>
</dbReference>
<dbReference type="InterPro" id="IPR029058">
    <property type="entry name" value="AB_hydrolase_fold"/>
</dbReference>
<keyword evidence="5" id="KW-1185">Reference proteome</keyword>
<evidence type="ECO:0000313" key="5">
    <source>
        <dbReference type="Proteomes" id="UP000295096"/>
    </source>
</evidence>
<dbReference type="OrthoDB" id="9800754at2"/>
<sequence>MHRLAIRPCLALPAARPGRGPAGAEPRLWAAGRGGAHRHFRPWRLGSPRRGRPRRRRRDRTGCRAAGAARRLVPVVPRRHAFRRPLRRRACRARQRPVAGLRAVRRDLAAGRRASGRAGRRAGAAGLRHPAILPRPRRLPRGGHALGRAGGAAARAIGRPCPAGRAGAAAPRHPLRPGRCHLGRRRDRRPARPRPAGAGADGAGGRGRCPGLRLAASGAWHHGCDARHPGRGLCRRGRRAGRAAARGGRRSGDAGAAGAALAATGCGRAARLRPAGGSGGAGGGGRLAVPPRPRAAPAAGPRHRRPCRRDPRRPGGGRAPLRPAAGRRPDRGGDRRGWHPLDGGGGAPGGAGGGGGDRPGAGPRRCAGTSLAANGKDTAMSLDRRGALALPLAIAAIRPAAADPLDAVESRLIEIGDLRLGSGTVIPQVRLAYETYGRLNAAGDNAVLITHGYTSSHHAAGRYAPGRAPPGVAETAPGSWDLMIGPGKPIDTDRFYVVSSNMLGSSYGSTAPASLDPVTGQNWGPDFPAIAVTDIIAAQKAMLGLLGVRHLVAVMGTSYGGYQAFQWAVTYPEDMRAIIAVNTAPKGSGDQRQTAALVARLAEDPNWNGGRYYANGGIQRILTDIRVATLKNYGIEAQLNDRFPDPAAREAEIRRLATPWAQAFDGNSLVVLRRAAVDFDAQRDFARIKAKVLYALTTTDRLFPPSIAPAVMQRLAEAKVDADFFEIRNEFGHIGANVDSPGWVPRLAEFMRRAAAA</sequence>
<dbReference type="EMBL" id="SMSJ01000059">
    <property type="protein sequence ID" value="TDH59638.1"/>
    <property type="molecule type" value="Genomic_DNA"/>
</dbReference>
<gene>
    <name evidence="4" type="ORF">E2C06_26410</name>
</gene>
<keyword evidence="4" id="KW-0378">Hydrolase</keyword>
<feature type="region of interest" description="Disordered" evidence="2">
    <location>
        <begin position="163"/>
        <end position="207"/>
    </location>
</feature>
<dbReference type="GO" id="GO:0004414">
    <property type="term" value="F:homoserine O-acetyltransferase activity"/>
    <property type="evidence" value="ECO:0007669"/>
    <property type="project" value="TreeGrafter"/>
</dbReference>
<dbReference type="InterPro" id="IPR008220">
    <property type="entry name" value="HAT_MetX-like"/>
</dbReference>
<dbReference type="GO" id="GO:0016787">
    <property type="term" value="F:hydrolase activity"/>
    <property type="evidence" value="ECO:0007669"/>
    <property type="project" value="UniProtKB-KW"/>
</dbReference>
<evidence type="ECO:0000259" key="3">
    <source>
        <dbReference type="Pfam" id="PF00561"/>
    </source>
</evidence>
<evidence type="ECO:0000313" key="4">
    <source>
        <dbReference type="EMBL" id="TDH59638.1"/>
    </source>
</evidence>
<accession>A0A4R5QAQ5</accession>
<dbReference type="PANTHER" id="PTHR32268:SF11">
    <property type="entry name" value="HOMOSERINE O-ACETYLTRANSFERASE"/>
    <property type="match status" value="1"/>
</dbReference>
<dbReference type="SUPFAM" id="SSF53474">
    <property type="entry name" value="alpha/beta-Hydrolases"/>
    <property type="match status" value="1"/>
</dbReference>
<evidence type="ECO:0000256" key="2">
    <source>
        <dbReference type="SAM" id="MobiDB-lite"/>
    </source>
</evidence>
<feature type="domain" description="AB hydrolase-1" evidence="3">
    <location>
        <begin position="477"/>
        <end position="713"/>
    </location>
</feature>
<feature type="region of interest" description="Disordered" evidence="2">
    <location>
        <begin position="276"/>
        <end position="367"/>
    </location>
</feature>
<proteinExistence type="predicted"/>
<feature type="compositionally biased region" description="Low complexity" evidence="2">
    <location>
        <begin position="163"/>
        <end position="172"/>
    </location>
</feature>
<feature type="region of interest" description="Disordered" evidence="2">
    <location>
        <begin position="39"/>
        <end position="62"/>
    </location>
</feature>
<comment type="caution">
    <text evidence="4">The sequence shown here is derived from an EMBL/GenBank/DDBJ whole genome shotgun (WGS) entry which is preliminary data.</text>
</comment>
<feature type="compositionally biased region" description="Basic residues" evidence="2">
    <location>
        <begin position="39"/>
        <end position="59"/>
    </location>
</feature>
<feature type="compositionally biased region" description="Basic residues" evidence="2">
    <location>
        <begin position="173"/>
        <end position="192"/>
    </location>
</feature>